<evidence type="ECO:0000256" key="2">
    <source>
        <dbReference type="ARBA" id="ARBA00022723"/>
    </source>
</evidence>
<evidence type="ECO:0000313" key="7">
    <source>
        <dbReference type="EMBL" id="KQB34337.1"/>
    </source>
</evidence>
<organism evidence="6 9">
    <name type="scientific">Acidiplasma aeolicum</name>
    <dbReference type="NCBI Taxonomy" id="507754"/>
    <lineage>
        <taxon>Archaea</taxon>
        <taxon>Methanobacteriati</taxon>
        <taxon>Thermoplasmatota</taxon>
        <taxon>Thermoplasmata</taxon>
        <taxon>Thermoplasmatales</taxon>
        <taxon>Ferroplasmaceae</taxon>
        <taxon>Acidiplasma</taxon>
    </lineage>
</organism>
<dbReference type="GO" id="GO:0016787">
    <property type="term" value="F:hydrolase activity"/>
    <property type="evidence" value="ECO:0007669"/>
    <property type="project" value="UniProtKB-KW"/>
</dbReference>
<evidence type="ECO:0000256" key="3">
    <source>
        <dbReference type="ARBA" id="ARBA00022801"/>
    </source>
</evidence>
<evidence type="ECO:0000313" key="6">
    <source>
        <dbReference type="EMBL" id="KPV46988.1"/>
    </source>
</evidence>
<dbReference type="InterPro" id="IPR051013">
    <property type="entry name" value="MBL_superfamily_lactonases"/>
</dbReference>
<dbReference type="InterPro" id="IPR036866">
    <property type="entry name" value="RibonucZ/Hydroxyglut_hydro"/>
</dbReference>
<keyword evidence="4" id="KW-0862">Zinc</keyword>
<gene>
    <name evidence="7" type="ORF">AOG54_05160</name>
    <name evidence="6" type="ORF">SE19_03030</name>
</gene>
<reference evidence="6 9" key="1">
    <citation type="submission" date="2015-09" db="EMBL/GenBank/DDBJ databases">
        <title>Draft genome sequence of Acidiplasma aeolicum DSM 18409.</title>
        <authorList>
            <person name="Hemp J."/>
        </authorList>
    </citation>
    <scope>NUCLEOTIDE SEQUENCE [LARGE SCALE GENOMIC DNA]</scope>
    <source>
        <strain evidence="6 9">V</strain>
    </source>
</reference>
<evidence type="ECO:0000256" key="1">
    <source>
        <dbReference type="ARBA" id="ARBA00007749"/>
    </source>
</evidence>
<reference evidence="7 8" key="2">
    <citation type="submission" date="2015-09" db="EMBL/GenBank/DDBJ databases">
        <title>Heavy metals and arsenic resistance mechanisms in polyextremophilic archaea of the family Ferroplasmaceae.</title>
        <authorList>
            <person name="Bulaev A.G."/>
            <person name="Kanygina A.V."/>
        </authorList>
    </citation>
    <scope>NUCLEOTIDE SEQUENCE [LARGE SCALE GENOMIC DNA]</scope>
    <source>
        <strain evidence="7 8">VT</strain>
    </source>
</reference>
<comment type="caution">
    <text evidence="6">The sequence shown here is derived from an EMBL/GenBank/DDBJ whole genome shotgun (WGS) entry which is preliminary data.</text>
</comment>
<evidence type="ECO:0000256" key="4">
    <source>
        <dbReference type="ARBA" id="ARBA00022833"/>
    </source>
</evidence>
<keyword evidence="8" id="KW-1185">Reference proteome</keyword>
<name>A0A0P9GZE2_9ARCH</name>
<dbReference type="SUPFAM" id="SSF56281">
    <property type="entry name" value="Metallo-hydrolase/oxidoreductase"/>
    <property type="match status" value="1"/>
</dbReference>
<dbReference type="Proteomes" id="UP000050320">
    <property type="component" value="Unassembled WGS sequence"/>
</dbReference>
<dbReference type="GO" id="GO:0046872">
    <property type="term" value="F:metal ion binding"/>
    <property type="evidence" value="ECO:0007669"/>
    <property type="project" value="UniProtKB-KW"/>
</dbReference>
<dbReference type="RefSeq" id="WP_054964018.1">
    <property type="nucleotide sequence ID" value="NZ_LJCQ01000151.1"/>
</dbReference>
<dbReference type="EMBL" id="LKBG01000245">
    <property type="protein sequence ID" value="KQB34337.1"/>
    <property type="molecule type" value="Genomic_DNA"/>
</dbReference>
<keyword evidence="3 6" id="KW-0378">Hydrolase</keyword>
<keyword evidence="2" id="KW-0479">Metal-binding</keyword>
<dbReference type="PANTHER" id="PTHR42978:SF6">
    <property type="entry name" value="QUORUM-QUENCHING LACTONASE YTNP-RELATED"/>
    <property type="match status" value="1"/>
</dbReference>
<dbReference type="PANTHER" id="PTHR42978">
    <property type="entry name" value="QUORUM-QUENCHING LACTONASE YTNP-RELATED-RELATED"/>
    <property type="match status" value="1"/>
</dbReference>
<dbReference type="Gene3D" id="3.60.15.10">
    <property type="entry name" value="Ribonuclease Z/Hydroxyacylglutathione hydrolase-like"/>
    <property type="match status" value="1"/>
</dbReference>
<dbReference type="PATRIC" id="fig|507754.4.peg.1319"/>
<proteinExistence type="inferred from homology"/>
<dbReference type="Proteomes" id="UP000050515">
    <property type="component" value="Unassembled WGS sequence"/>
</dbReference>
<dbReference type="OrthoDB" id="197151at2157"/>
<dbReference type="AlphaFoldDB" id="A0A0P9GZE2"/>
<dbReference type="EMBL" id="LJCQ01000151">
    <property type="protein sequence ID" value="KPV46988.1"/>
    <property type="molecule type" value="Genomic_DNA"/>
</dbReference>
<evidence type="ECO:0000259" key="5">
    <source>
        <dbReference type="SMART" id="SM00849"/>
    </source>
</evidence>
<protein>
    <submittedName>
        <fullName evidence="6">Metal-dependent hydrolase</fullName>
    </submittedName>
</protein>
<comment type="similarity">
    <text evidence="1">Belongs to the metallo-beta-lactamase superfamily.</text>
</comment>
<feature type="domain" description="Metallo-beta-lactamase" evidence="5">
    <location>
        <begin position="42"/>
        <end position="238"/>
    </location>
</feature>
<evidence type="ECO:0000313" key="9">
    <source>
        <dbReference type="Proteomes" id="UP000050515"/>
    </source>
</evidence>
<sequence>MSEFKIINDGYYYIDAGAYFGITPKAIWQRYFNDNNNRIRLGLNILYFKNNNYNFLIDSGIGNKFDEKFVKIFEPDKSVDAEGQLSESGIKNIDFIILSHMHFDHSGHAFSSSDLFSKSVIICQELELKAYKNPNDFTRGSYVKYQNRKNILTLDGSRRISSEISVIYTGGHSFGHQIIKIKIGNKRYIYGGDLFPSAFHVKPNHLTAIDVNPIQSMEMKKKILKMAISERAIMIFNHDTNIISARISGTPERPEIEQCDI</sequence>
<accession>A0A0P9GZE2</accession>
<dbReference type="InterPro" id="IPR001279">
    <property type="entry name" value="Metallo-B-lactamas"/>
</dbReference>
<evidence type="ECO:0000313" key="8">
    <source>
        <dbReference type="Proteomes" id="UP000050320"/>
    </source>
</evidence>
<dbReference type="Pfam" id="PF00753">
    <property type="entry name" value="Lactamase_B"/>
    <property type="match status" value="1"/>
</dbReference>
<dbReference type="SMART" id="SM00849">
    <property type="entry name" value="Lactamase_B"/>
    <property type="match status" value="1"/>
</dbReference>